<protein>
    <recommendedName>
        <fullName evidence="2">CBU-0592-like domain-containing protein</fullName>
    </recommendedName>
</protein>
<reference evidence="3" key="1">
    <citation type="submission" date="2022-05" db="EMBL/GenBank/DDBJ databases">
        <authorList>
            <person name="Jo J.-H."/>
            <person name="Im W.-T."/>
        </authorList>
    </citation>
    <scope>NUCLEOTIDE SEQUENCE</scope>
    <source>
        <strain evidence="3">RB56-2</strain>
    </source>
</reference>
<dbReference type="NCBIfam" id="NF047864">
    <property type="entry name" value="CBU_0592_membra"/>
    <property type="match status" value="1"/>
</dbReference>
<feature type="transmembrane region" description="Helical" evidence="1">
    <location>
        <begin position="62"/>
        <end position="80"/>
    </location>
</feature>
<evidence type="ECO:0000313" key="4">
    <source>
        <dbReference type="Proteomes" id="UP001165383"/>
    </source>
</evidence>
<keyword evidence="4" id="KW-1185">Reference proteome</keyword>
<keyword evidence="1" id="KW-0812">Transmembrane</keyword>
<evidence type="ECO:0000259" key="2">
    <source>
        <dbReference type="Pfam" id="PF26604"/>
    </source>
</evidence>
<evidence type="ECO:0000313" key="3">
    <source>
        <dbReference type="EMBL" id="MCL6741816.1"/>
    </source>
</evidence>
<accession>A0ABT0SCK8</accession>
<comment type="caution">
    <text evidence="3">The sequence shown here is derived from an EMBL/GenBank/DDBJ whole genome shotgun (WGS) entry which is preliminary data.</text>
</comment>
<organism evidence="3 4">
    <name type="scientific">Sphingomonas brevis</name>
    <dbReference type="NCBI Taxonomy" id="2908206"/>
    <lineage>
        <taxon>Bacteria</taxon>
        <taxon>Pseudomonadati</taxon>
        <taxon>Pseudomonadota</taxon>
        <taxon>Alphaproteobacteria</taxon>
        <taxon>Sphingomonadales</taxon>
        <taxon>Sphingomonadaceae</taxon>
        <taxon>Sphingomonas</taxon>
    </lineage>
</organism>
<feature type="transmembrane region" description="Helical" evidence="1">
    <location>
        <begin position="6"/>
        <end position="26"/>
    </location>
</feature>
<evidence type="ECO:0000256" key="1">
    <source>
        <dbReference type="SAM" id="Phobius"/>
    </source>
</evidence>
<dbReference type="Pfam" id="PF26604">
    <property type="entry name" value="CBU_0592"/>
    <property type="match status" value="1"/>
</dbReference>
<proteinExistence type="predicted"/>
<dbReference type="EMBL" id="JAMGBB010000001">
    <property type="protein sequence ID" value="MCL6741816.1"/>
    <property type="molecule type" value="Genomic_DNA"/>
</dbReference>
<gene>
    <name evidence="3" type="ORF">LZ518_11830</name>
</gene>
<dbReference type="InterPro" id="IPR058058">
    <property type="entry name" value="CBU_0592-like"/>
</dbReference>
<name>A0ABT0SCK8_9SPHN</name>
<keyword evidence="1" id="KW-1133">Transmembrane helix</keyword>
<dbReference type="Proteomes" id="UP001165383">
    <property type="component" value="Unassembled WGS sequence"/>
</dbReference>
<sequence>MTGLNLFIEVAGWIGAVLILLAYLFLSMGKLTGRSAVYQWMNVVGAAGFTLNGWWHGALPSAALNVIWMLIGGVALWRIAQRKGSSTSAM</sequence>
<feature type="domain" description="CBU-0592-like" evidence="2">
    <location>
        <begin position="9"/>
        <end position="82"/>
    </location>
</feature>
<keyword evidence="1" id="KW-0472">Membrane</keyword>